<gene>
    <name evidence="6" type="ORF">SAMN04488028_103299</name>
</gene>
<evidence type="ECO:0000259" key="4">
    <source>
        <dbReference type="SMART" id="SM01002"/>
    </source>
</evidence>
<feature type="domain" description="Alanine dehydrogenase/pyridine nucleotide transhydrogenase NAD(H)-binding" evidence="4">
    <location>
        <begin position="183"/>
        <end position="331"/>
    </location>
</feature>
<dbReference type="GO" id="GO:0042853">
    <property type="term" value="P:L-alanine catabolic process"/>
    <property type="evidence" value="ECO:0007669"/>
    <property type="project" value="InterPro"/>
</dbReference>
<evidence type="ECO:0000256" key="3">
    <source>
        <dbReference type="ARBA" id="ARBA00023002"/>
    </source>
</evidence>
<dbReference type="SMART" id="SM01002">
    <property type="entry name" value="AlaDh_PNT_C"/>
    <property type="match status" value="1"/>
</dbReference>
<dbReference type="InterPro" id="IPR007886">
    <property type="entry name" value="AlaDH/PNT_N"/>
</dbReference>
<protein>
    <recommendedName>
        <fullName evidence="2">alanine dehydrogenase</fullName>
        <ecNumber evidence="2">1.4.1.1</ecNumber>
    </recommendedName>
</protein>
<comment type="similarity">
    <text evidence="1">Belongs to the AlaDH/PNT family.</text>
</comment>
<dbReference type="RefSeq" id="WP_245816828.1">
    <property type="nucleotide sequence ID" value="NZ_FRAA01000003.1"/>
</dbReference>
<dbReference type="CDD" id="cd05305">
    <property type="entry name" value="L-AlaDH"/>
    <property type="match status" value="1"/>
</dbReference>
<dbReference type="Proteomes" id="UP000184474">
    <property type="component" value="Unassembled WGS sequence"/>
</dbReference>
<dbReference type="InterPro" id="IPR007698">
    <property type="entry name" value="AlaDH/PNT_NAD(H)-bd"/>
</dbReference>
<dbReference type="SUPFAM" id="SSF51735">
    <property type="entry name" value="NAD(P)-binding Rossmann-fold domains"/>
    <property type="match status" value="1"/>
</dbReference>
<dbReference type="STRING" id="156994.SAMN04488028_103299"/>
<evidence type="ECO:0000313" key="6">
    <source>
        <dbReference type="EMBL" id="SHK18769.1"/>
    </source>
</evidence>
<evidence type="ECO:0000259" key="5">
    <source>
        <dbReference type="SMART" id="SM01003"/>
    </source>
</evidence>
<evidence type="ECO:0000313" key="7">
    <source>
        <dbReference type="Proteomes" id="UP000184474"/>
    </source>
</evidence>
<sequence>MTEEMHESVTTLIEETRIYPQEKLAPIKKGAQQLNIGIPKETSTYENRVPLTPKAVGALTANGHRVIIESGTGVAANFSDEEYTEAGANLASGAKEVFKSDMIVKVEFPTAEEIDWMTNKQTIISTIHAEEQDIKSRLELLNQKKAIAIGYEFIEDKVGGLPIVRAMSEIAGVSVIPIAAEYMSADKKGAGAILGGITGVPPTNVVIIGAGTVTEYASRTAIALGASVKIFDRHLYKLHRLKHILSASVFTSTIDQVALRKALLEADVVICAVRTEKGQVEKIITEEMVMGMKKGTVIVDVSIDEGGCVATSVPTNLKKPVFTKHGVIHYCVPNIASRYPRTSTKALSNIFTPILNGISNHGGVDQMIFENKWFMKGVYSYKGFMTNYHLANKFNLRFKDLNLLMAARF</sequence>
<dbReference type="EMBL" id="FRAA01000003">
    <property type="protein sequence ID" value="SHK18769.1"/>
    <property type="molecule type" value="Genomic_DNA"/>
</dbReference>
<dbReference type="PANTHER" id="PTHR42795:SF1">
    <property type="entry name" value="ALANINE DEHYDROGENASE"/>
    <property type="match status" value="1"/>
</dbReference>
<dbReference type="SUPFAM" id="SSF52283">
    <property type="entry name" value="Formate/glycerate dehydrogenase catalytic domain-like"/>
    <property type="match status" value="1"/>
</dbReference>
<proteinExistence type="inferred from homology"/>
<feature type="domain" description="Alanine dehydrogenase/pyridine nucleotide transhydrogenase N-terminal" evidence="5">
    <location>
        <begin position="37"/>
        <end position="171"/>
    </location>
</feature>
<dbReference type="PANTHER" id="PTHR42795">
    <property type="entry name" value="ALANINE DEHYDROGENASE"/>
    <property type="match status" value="1"/>
</dbReference>
<dbReference type="EC" id="1.4.1.1" evidence="2"/>
<dbReference type="Pfam" id="PF05222">
    <property type="entry name" value="AlaDh_PNT_N"/>
    <property type="match status" value="1"/>
</dbReference>
<dbReference type="AlphaFoldDB" id="A0A1M6QES5"/>
<dbReference type="Gene3D" id="3.40.50.720">
    <property type="entry name" value="NAD(P)-binding Rossmann-like Domain"/>
    <property type="match status" value="2"/>
</dbReference>
<accession>A0A1M6QES5</accession>
<name>A0A1M6QES5_REIAG</name>
<reference evidence="7" key="1">
    <citation type="submission" date="2016-11" db="EMBL/GenBank/DDBJ databases">
        <authorList>
            <person name="Varghese N."/>
            <person name="Submissions S."/>
        </authorList>
    </citation>
    <scope>NUCLEOTIDE SEQUENCE [LARGE SCALE GENOMIC DNA]</scope>
    <source>
        <strain evidence="7">DSM 26134</strain>
    </source>
</reference>
<dbReference type="Pfam" id="PF01262">
    <property type="entry name" value="AlaDh_PNT_C"/>
    <property type="match status" value="1"/>
</dbReference>
<organism evidence="6 7">
    <name type="scientific">Reichenbachiella agariperforans</name>
    <dbReference type="NCBI Taxonomy" id="156994"/>
    <lineage>
        <taxon>Bacteria</taxon>
        <taxon>Pseudomonadati</taxon>
        <taxon>Bacteroidota</taxon>
        <taxon>Cytophagia</taxon>
        <taxon>Cytophagales</taxon>
        <taxon>Reichenbachiellaceae</taxon>
        <taxon>Reichenbachiella</taxon>
    </lineage>
</organism>
<dbReference type="InterPro" id="IPR036291">
    <property type="entry name" value="NAD(P)-bd_dom_sf"/>
</dbReference>
<keyword evidence="7" id="KW-1185">Reference proteome</keyword>
<dbReference type="GO" id="GO:0000286">
    <property type="term" value="F:alanine dehydrogenase activity"/>
    <property type="evidence" value="ECO:0007669"/>
    <property type="project" value="UniProtKB-EC"/>
</dbReference>
<evidence type="ECO:0000256" key="1">
    <source>
        <dbReference type="ARBA" id="ARBA00005689"/>
    </source>
</evidence>
<dbReference type="InterPro" id="IPR008141">
    <property type="entry name" value="Ala_DH"/>
</dbReference>
<dbReference type="SMART" id="SM01003">
    <property type="entry name" value="AlaDh_PNT_N"/>
    <property type="match status" value="1"/>
</dbReference>
<dbReference type="GO" id="GO:0005886">
    <property type="term" value="C:plasma membrane"/>
    <property type="evidence" value="ECO:0007669"/>
    <property type="project" value="TreeGrafter"/>
</dbReference>
<evidence type="ECO:0000256" key="2">
    <source>
        <dbReference type="ARBA" id="ARBA00012897"/>
    </source>
</evidence>
<keyword evidence="3" id="KW-0560">Oxidoreductase</keyword>